<keyword evidence="3" id="KW-1185">Reference proteome</keyword>
<evidence type="ECO:0000313" key="2">
    <source>
        <dbReference type="EMBL" id="SET37298.1"/>
    </source>
</evidence>
<organism evidence="2 3">
    <name type="scientific">[Clostridium] aminophilum</name>
    <dbReference type="NCBI Taxonomy" id="1526"/>
    <lineage>
        <taxon>Bacteria</taxon>
        <taxon>Bacillati</taxon>
        <taxon>Bacillota</taxon>
        <taxon>Clostridia</taxon>
        <taxon>Lachnospirales</taxon>
        <taxon>Lachnospiraceae</taxon>
    </lineage>
</organism>
<protein>
    <submittedName>
        <fullName evidence="2">Membrane protease subunit, stomatin/prohibitin family, contains C-terminal Zn-ribbon domain</fullName>
    </submittedName>
</protein>
<reference evidence="2 3" key="1">
    <citation type="submission" date="2016-10" db="EMBL/GenBank/DDBJ databases">
        <authorList>
            <person name="de Groot N.N."/>
        </authorList>
    </citation>
    <scope>NUCLEOTIDE SEQUENCE [LARGE SCALE GENOMIC DNA]</scope>
    <source>
        <strain evidence="2 3">KH1P1</strain>
    </source>
</reference>
<name>A0A1I0DX98_9FIRM</name>
<dbReference type="STRING" id="1526.SAMN02910262_02250"/>
<dbReference type="OrthoDB" id="9764015at2"/>
<dbReference type="EMBL" id="FOIL01000015">
    <property type="protein sequence ID" value="SET37298.1"/>
    <property type="molecule type" value="Genomic_DNA"/>
</dbReference>
<feature type="domain" description="SPFH" evidence="1">
    <location>
        <begin position="47"/>
        <end position="275"/>
    </location>
</feature>
<dbReference type="CDD" id="cd03408">
    <property type="entry name" value="SPFH_like_u1"/>
    <property type="match status" value="1"/>
</dbReference>
<dbReference type="InterPro" id="IPR033880">
    <property type="entry name" value="SPFH_YdjI"/>
</dbReference>
<accession>A0A1I0DX98</accession>
<dbReference type="CDD" id="cd00350">
    <property type="entry name" value="rubredoxin_like"/>
    <property type="match status" value="1"/>
</dbReference>
<dbReference type="PANTHER" id="PTHR37826:SF2">
    <property type="entry name" value="ZINC-RIBBON DOMAIN-CONTAINING PROTEIN"/>
    <property type="match status" value="1"/>
</dbReference>
<dbReference type="RefSeq" id="WP_074649239.1">
    <property type="nucleotide sequence ID" value="NZ_FOIL01000015.1"/>
</dbReference>
<dbReference type="GO" id="GO:0006508">
    <property type="term" value="P:proteolysis"/>
    <property type="evidence" value="ECO:0007669"/>
    <property type="project" value="UniProtKB-KW"/>
</dbReference>
<proteinExistence type="predicted"/>
<dbReference type="AlphaFoldDB" id="A0A1I0DX98"/>
<sequence length="453" mass="48725">MGLIQVAAASAGTVLADQWKEYFYCPSLDNDTLAVKGQVRQQKRAFNTKRTDNIISQGSIVTVNDGQCMIIVDQGEIVEICAEPGAFQYDQSTEPSIFYGDLKESVKESFRRFAHRVGFGGDTGNDQRVYYFNTKDIIGNKYGTATPIPFRVVDRNIGLDMDIAIRCHGEYAFRITDPILFYKNICGNVENDYTKDRIESQMRSELLTALQPAFAKISEMGVRYSAVPAHSMELGRALDQELTENWGGHYGISITAIGVNSITASEEDEKTIKELQKNAVLSNPAMAAAHLTAAQADAMKAAAANTSAGPMMAFAGMNMANMAGGMNAGNLFGMAAQQAAAQQAAQSAPAGMAGAPAASASAAWDCACGHKGNTGKFCSECGKERPQTGDLFWTCSCGAKNKGKFCSECGKAKPAGIPQYRCDKCGWEPEDPARPPKFCPNCGDPFDDGDIVR</sequence>
<dbReference type="PANTHER" id="PTHR37826">
    <property type="entry name" value="FLOTILLIN BAND_7_5 DOMAIN PROTEIN"/>
    <property type="match status" value="1"/>
</dbReference>
<dbReference type="GO" id="GO:0008233">
    <property type="term" value="F:peptidase activity"/>
    <property type="evidence" value="ECO:0007669"/>
    <property type="project" value="UniProtKB-KW"/>
</dbReference>
<dbReference type="Pfam" id="PF13421">
    <property type="entry name" value="Band_7_1"/>
    <property type="match status" value="1"/>
</dbReference>
<evidence type="ECO:0000259" key="1">
    <source>
        <dbReference type="Pfam" id="PF13421"/>
    </source>
</evidence>
<keyword evidence="2" id="KW-0645">Protease</keyword>
<dbReference type="Proteomes" id="UP000199820">
    <property type="component" value="Unassembled WGS sequence"/>
</dbReference>
<keyword evidence="2" id="KW-0378">Hydrolase</keyword>
<evidence type="ECO:0000313" key="3">
    <source>
        <dbReference type="Proteomes" id="UP000199820"/>
    </source>
</evidence>
<gene>
    <name evidence="2" type="ORF">SAMN04487771_101515</name>
</gene>
<dbReference type="eggNOG" id="COG4260">
    <property type="taxonomic scope" value="Bacteria"/>
</dbReference>